<evidence type="ECO:0000259" key="4">
    <source>
        <dbReference type="Pfam" id="PF00881"/>
    </source>
</evidence>
<organism evidence="6 7">
    <name type="scientific">Limimaricola hongkongensis DSM 17492</name>
    <dbReference type="NCBI Taxonomy" id="1122180"/>
    <lineage>
        <taxon>Bacteria</taxon>
        <taxon>Pseudomonadati</taxon>
        <taxon>Pseudomonadota</taxon>
        <taxon>Alphaproteobacteria</taxon>
        <taxon>Rhodobacterales</taxon>
        <taxon>Paracoccaceae</taxon>
        <taxon>Limimaricola</taxon>
    </lineage>
</organism>
<dbReference type="SUPFAM" id="SSF47240">
    <property type="entry name" value="Ferritin-like"/>
    <property type="match status" value="1"/>
</dbReference>
<feature type="domain" description="Rubrerythrin diiron-binding" evidence="5">
    <location>
        <begin position="18"/>
        <end position="154"/>
    </location>
</feature>
<dbReference type="Pfam" id="PF00881">
    <property type="entry name" value="Nitroreductase"/>
    <property type="match status" value="1"/>
</dbReference>
<dbReference type="Proteomes" id="UP000025047">
    <property type="component" value="Unassembled WGS sequence"/>
</dbReference>
<dbReference type="Gene3D" id="1.20.1260.10">
    <property type="match status" value="1"/>
</dbReference>
<dbReference type="HOGENOM" id="CLU_469137_0_0_5"/>
<keyword evidence="1" id="KW-0285">Flavoprotein</keyword>
<protein>
    <submittedName>
        <fullName evidence="6">Nitroreductase family protein</fullName>
    </submittedName>
</protein>
<dbReference type="PATRIC" id="fig|1122180.6.peg.567"/>
<dbReference type="InterPro" id="IPR050627">
    <property type="entry name" value="Nitroreductase/BluB"/>
</dbReference>
<reference evidence="6 7" key="1">
    <citation type="submission" date="2013-03" db="EMBL/GenBank/DDBJ databases">
        <authorList>
            <person name="Fiebig A."/>
            <person name="Goeker M."/>
            <person name="Klenk H.-P.P."/>
        </authorList>
    </citation>
    <scope>NUCLEOTIDE SEQUENCE [LARGE SCALE GENOMIC DNA]</scope>
    <source>
        <strain evidence="6 7">DSM 17492</strain>
    </source>
</reference>
<evidence type="ECO:0000256" key="1">
    <source>
        <dbReference type="ARBA" id="ARBA00022630"/>
    </source>
</evidence>
<name>A0A017HH00_9RHOB</name>
<evidence type="ECO:0000256" key="2">
    <source>
        <dbReference type="ARBA" id="ARBA00022643"/>
    </source>
</evidence>
<dbReference type="Pfam" id="PF02915">
    <property type="entry name" value="Rubrerythrin"/>
    <property type="match status" value="1"/>
</dbReference>
<dbReference type="eggNOG" id="COG0778">
    <property type="taxonomic scope" value="Bacteria"/>
</dbReference>
<feature type="domain" description="Nitroreductase" evidence="4">
    <location>
        <begin position="383"/>
        <end position="550"/>
    </location>
</feature>
<dbReference type="CDD" id="cd01045">
    <property type="entry name" value="Ferritin_like_AB"/>
    <property type="match status" value="1"/>
</dbReference>
<dbReference type="CDD" id="cd02144">
    <property type="entry name" value="iodotyrosine_dehalogenase"/>
    <property type="match status" value="1"/>
</dbReference>
<dbReference type="EMBL" id="APGJ01000003">
    <property type="protein sequence ID" value="EYD73039.1"/>
    <property type="molecule type" value="Genomic_DNA"/>
</dbReference>
<dbReference type="GO" id="GO:0046872">
    <property type="term" value="F:metal ion binding"/>
    <property type="evidence" value="ECO:0007669"/>
    <property type="project" value="InterPro"/>
</dbReference>
<dbReference type="InterPro" id="IPR012347">
    <property type="entry name" value="Ferritin-like"/>
</dbReference>
<dbReference type="InterPro" id="IPR003251">
    <property type="entry name" value="Rr_diiron-bd_dom"/>
</dbReference>
<dbReference type="InterPro" id="IPR000415">
    <property type="entry name" value="Nitroreductase-like"/>
</dbReference>
<accession>A0A017HH00</accession>
<evidence type="ECO:0000259" key="5">
    <source>
        <dbReference type="Pfam" id="PF02915"/>
    </source>
</evidence>
<dbReference type="eggNOG" id="COG1633">
    <property type="taxonomic scope" value="Bacteria"/>
</dbReference>
<dbReference type="PANTHER" id="PTHR23026:SF90">
    <property type="entry name" value="IODOTYROSINE DEIODINASE 1"/>
    <property type="match status" value="1"/>
</dbReference>
<keyword evidence="3" id="KW-0560">Oxidoreductase</keyword>
<keyword evidence="2" id="KW-0288">FMN</keyword>
<dbReference type="SUPFAM" id="SSF55469">
    <property type="entry name" value="FMN-dependent nitroreductase-like"/>
    <property type="match status" value="1"/>
</dbReference>
<dbReference type="STRING" id="1122180.Lokhon_00564"/>
<dbReference type="AlphaFoldDB" id="A0A017HH00"/>
<dbReference type="GO" id="GO:0016491">
    <property type="term" value="F:oxidoreductase activity"/>
    <property type="evidence" value="ECO:0007669"/>
    <property type="project" value="UniProtKB-KW"/>
</dbReference>
<gene>
    <name evidence="6" type="ORF">Lokhon_00564</name>
</gene>
<evidence type="ECO:0000256" key="3">
    <source>
        <dbReference type="ARBA" id="ARBA00023002"/>
    </source>
</evidence>
<evidence type="ECO:0000313" key="6">
    <source>
        <dbReference type="EMBL" id="EYD73039.1"/>
    </source>
</evidence>
<keyword evidence="7" id="KW-1185">Reference proteome</keyword>
<evidence type="ECO:0000313" key="7">
    <source>
        <dbReference type="Proteomes" id="UP000025047"/>
    </source>
</evidence>
<dbReference type="Gene3D" id="3.40.109.10">
    <property type="entry name" value="NADH Oxidase"/>
    <property type="match status" value="1"/>
</dbReference>
<proteinExistence type="predicted"/>
<dbReference type="InterPro" id="IPR029479">
    <property type="entry name" value="Nitroreductase"/>
</dbReference>
<comment type="caution">
    <text evidence="6">The sequence shown here is derived from an EMBL/GenBank/DDBJ whole genome shotgun (WGS) entry which is preliminary data.</text>
</comment>
<dbReference type="PANTHER" id="PTHR23026">
    <property type="entry name" value="NADPH NITROREDUCTASE"/>
    <property type="match status" value="1"/>
</dbReference>
<sequence>MIPGFSSRRRFNDLSEQEILALAISSEEDDARIYRLYAARLREGYPASAAVFDGMAAEEDGHRRQLIALHRDRFGEVIPLLRREHVAGFHARRPVWLMENLGLETIRAQAAQMEHEAGAFYARAAARARDAATRTLLGDLAAAEAGHQDTARALEEEHLTDGARADEDHAARRQFVLTYVQPGLAGLMDGSVSTLAPIFATAFATQDTHTTFLVGLAASVGAGISMGFTEAASDDGQLSGRGSPVKRGLATGIMTTVGGGLARAALSHPAFLDRDHHRHRHRLRRAVGHRVDPEPLHGHAVLSRRVSGGAGRRAGLCRRGADRRRLRRVAPGAGFGETAASQGEGAMTNETKAYRPAPLPRRPEMDDAAMQTAARAHFDAMVTRHSVRDFSDRPVPRAVIETAIATAGRAPSGANQQPWHFVAISDPAMKAKIRAAAEEEERAFYDGGAPDEWIAALEPIGTGASKPHLDIAPWLIVVFAQRWGVREDGSRYKHYYVPESVGLATGFLIGALHLSGLSALTHTPSPMKFLNDLCDRPVAEKPVMILAVGHPAWDATVPAAAKIKKPLDEILTVIGAQTETT</sequence>
<dbReference type="InterPro" id="IPR009078">
    <property type="entry name" value="Ferritin-like_SF"/>
</dbReference>